<protein>
    <submittedName>
        <fullName evidence="2">Uncharacterized protein</fullName>
    </submittedName>
</protein>
<comment type="caution">
    <text evidence="2">The sequence shown here is derived from an EMBL/GenBank/DDBJ whole genome shotgun (WGS) entry which is preliminary data.</text>
</comment>
<dbReference type="EMBL" id="BAABHF010000022">
    <property type="protein sequence ID" value="GAA4497159.1"/>
    <property type="molecule type" value="Genomic_DNA"/>
</dbReference>
<evidence type="ECO:0000256" key="1">
    <source>
        <dbReference type="SAM" id="SignalP"/>
    </source>
</evidence>
<name>A0ABP8Q6K6_9ACTN</name>
<keyword evidence="3" id="KW-1185">Reference proteome</keyword>
<gene>
    <name evidence="2" type="ORF">GCM10023191_040200</name>
</gene>
<sequence length="120" mass="11952">MADERTRRRRPAVSLPVALLLALCAILTPALASTGGGMAAASPAKAEMAVTGAGCPLLRPGATPRLDNAESKPLPAAALPATAPPGALTCAWSNPPGATATATALGRFTRDGRAPPYAQV</sequence>
<reference evidence="3" key="1">
    <citation type="journal article" date="2019" name="Int. J. Syst. Evol. Microbiol.">
        <title>The Global Catalogue of Microorganisms (GCM) 10K type strain sequencing project: providing services to taxonomists for standard genome sequencing and annotation.</title>
        <authorList>
            <consortium name="The Broad Institute Genomics Platform"/>
            <consortium name="The Broad Institute Genome Sequencing Center for Infectious Disease"/>
            <person name="Wu L."/>
            <person name="Ma J."/>
        </authorList>
    </citation>
    <scope>NUCLEOTIDE SEQUENCE [LARGE SCALE GENOMIC DNA]</scope>
    <source>
        <strain evidence="3">JCM 17933</strain>
    </source>
</reference>
<dbReference type="RefSeq" id="WP_345465800.1">
    <property type="nucleotide sequence ID" value="NZ_BAABHF010000022.1"/>
</dbReference>
<proteinExistence type="predicted"/>
<feature type="signal peptide" evidence="1">
    <location>
        <begin position="1"/>
        <end position="32"/>
    </location>
</feature>
<dbReference type="Proteomes" id="UP001500503">
    <property type="component" value="Unassembled WGS sequence"/>
</dbReference>
<evidence type="ECO:0000313" key="2">
    <source>
        <dbReference type="EMBL" id="GAA4497159.1"/>
    </source>
</evidence>
<accession>A0ABP8Q6K6</accession>
<organism evidence="2 3">
    <name type="scientific">Actinoallomurus oryzae</name>
    <dbReference type="NCBI Taxonomy" id="502180"/>
    <lineage>
        <taxon>Bacteria</taxon>
        <taxon>Bacillati</taxon>
        <taxon>Actinomycetota</taxon>
        <taxon>Actinomycetes</taxon>
        <taxon>Streptosporangiales</taxon>
        <taxon>Thermomonosporaceae</taxon>
        <taxon>Actinoallomurus</taxon>
    </lineage>
</organism>
<keyword evidence="1" id="KW-0732">Signal</keyword>
<feature type="chain" id="PRO_5045751051" evidence="1">
    <location>
        <begin position="33"/>
        <end position="120"/>
    </location>
</feature>
<evidence type="ECO:0000313" key="3">
    <source>
        <dbReference type="Proteomes" id="UP001500503"/>
    </source>
</evidence>